<dbReference type="NCBIfam" id="TIGR00730">
    <property type="entry name" value="Rossman fold protein, TIGR00730 family"/>
    <property type="match status" value="1"/>
</dbReference>
<dbReference type="PANTHER" id="PTHR31223:SF70">
    <property type="entry name" value="LOG FAMILY PROTEIN YJL055W"/>
    <property type="match status" value="1"/>
</dbReference>
<evidence type="ECO:0000313" key="3">
    <source>
        <dbReference type="EMBL" id="KRL37841.1"/>
    </source>
</evidence>
<name>A0A0R1PZI4_9LACO</name>
<evidence type="ECO:0000256" key="2">
    <source>
        <dbReference type="RuleBase" id="RU363015"/>
    </source>
</evidence>
<organism evidence="3 4">
    <name type="scientific">Lacticaseibacillus manihotivorans DSM 13343 = JCM 12514</name>
    <dbReference type="NCBI Taxonomy" id="1423769"/>
    <lineage>
        <taxon>Bacteria</taxon>
        <taxon>Bacillati</taxon>
        <taxon>Bacillota</taxon>
        <taxon>Bacilli</taxon>
        <taxon>Lactobacillales</taxon>
        <taxon>Lactobacillaceae</taxon>
        <taxon>Lacticaseibacillus</taxon>
    </lineage>
</organism>
<dbReference type="AlphaFoldDB" id="A0A0R1PZI4"/>
<keyword evidence="2" id="KW-0378">Hydrolase</keyword>
<comment type="similarity">
    <text evidence="1 2">Belongs to the LOG family.</text>
</comment>
<keyword evidence="4" id="KW-1185">Reference proteome</keyword>
<reference evidence="3 4" key="1">
    <citation type="journal article" date="2015" name="Genome Announc.">
        <title>Expanding the biotechnology potential of lactobacilli through comparative genomics of 213 strains and associated genera.</title>
        <authorList>
            <person name="Sun Z."/>
            <person name="Harris H.M."/>
            <person name="McCann A."/>
            <person name="Guo C."/>
            <person name="Argimon S."/>
            <person name="Zhang W."/>
            <person name="Yang X."/>
            <person name="Jeffery I.B."/>
            <person name="Cooney J.C."/>
            <person name="Kagawa T.F."/>
            <person name="Liu W."/>
            <person name="Song Y."/>
            <person name="Salvetti E."/>
            <person name="Wrobel A."/>
            <person name="Rasinkangas P."/>
            <person name="Parkhill J."/>
            <person name="Rea M.C."/>
            <person name="O'Sullivan O."/>
            <person name="Ritari J."/>
            <person name="Douillard F.P."/>
            <person name="Paul Ross R."/>
            <person name="Yang R."/>
            <person name="Briner A.E."/>
            <person name="Felis G.E."/>
            <person name="de Vos W.M."/>
            <person name="Barrangou R."/>
            <person name="Klaenhammer T.R."/>
            <person name="Caufield P.W."/>
            <person name="Cui Y."/>
            <person name="Zhang H."/>
            <person name="O'Toole P.W."/>
        </authorList>
    </citation>
    <scope>NUCLEOTIDE SEQUENCE [LARGE SCALE GENOMIC DNA]</scope>
    <source>
        <strain evidence="3 4">DSM 13343</strain>
    </source>
</reference>
<sequence length="187" mass="20472">MSRIAVYCGANTGNDPKYITAARDLGKWLVANDHSLVYGGGGVGLMGILAKTVLMLDGRVTGIMPDNLYKRGAALEELEDLVVVPNMATRKAEMLRMASGCIALPGGPGTLEEISEAFSWARVGDNDAPCAFYNAFGYWDPLAEMFDKMVANEFLTAEHRSKLLFSDNLDEIGEFFNTYTPPTIRKY</sequence>
<dbReference type="InterPro" id="IPR031100">
    <property type="entry name" value="LOG_fam"/>
</dbReference>
<gene>
    <name evidence="3" type="ORF">FD01_GL002799</name>
</gene>
<evidence type="ECO:0000256" key="1">
    <source>
        <dbReference type="ARBA" id="ARBA00006763"/>
    </source>
</evidence>
<dbReference type="Gene3D" id="3.40.50.450">
    <property type="match status" value="1"/>
</dbReference>
<dbReference type="GO" id="GO:0016799">
    <property type="term" value="F:hydrolase activity, hydrolyzing N-glycosyl compounds"/>
    <property type="evidence" value="ECO:0007669"/>
    <property type="project" value="TreeGrafter"/>
</dbReference>
<comment type="caution">
    <text evidence="3">The sequence shown here is derived from an EMBL/GenBank/DDBJ whole genome shotgun (WGS) entry which is preliminary data.</text>
</comment>
<accession>A0A0R1PZI4</accession>
<dbReference type="GO" id="GO:0005829">
    <property type="term" value="C:cytosol"/>
    <property type="evidence" value="ECO:0007669"/>
    <property type="project" value="TreeGrafter"/>
</dbReference>
<dbReference type="GO" id="GO:0009691">
    <property type="term" value="P:cytokinin biosynthetic process"/>
    <property type="evidence" value="ECO:0007669"/>
    <property type="project" value="UniProtKB-UniRule"/>
</dbReference>
<dbReference type="EC" id="3.2.2.n1" evidence="2"/>
<keyword evidence="2" id="KW-0203">Cytokinin biosynthesis</keyword>
<dbReference type="PANTHER" id="PTHR31223">
    <property type="entry name" value="LOG FAMILY PROTEIN YJL055W"/>
    <property type="match status" value="1"/>
</dbReference>
<dbReference type="RefSeq" id="WP_054714098.1">
    <property type="nucleotide sequence ID" value="NZ_AZEU01000313.1"/>
</dbReference>
<evidence type="ECO:0000313" key="4">
    <source>
        <dbReference type="Proteomes" id="UP000051790"/>
    </source>
</evidence>
<protein>
    <recommendedName>
        <fullName evidence="2">Cytokinin riboside 5'-monophosphate phosphoribohydrolase</fullName>
        <ecNumber evidence="2">3.2.2.n1</ecNumber>
    </recommendedName>
</protein>
<dbReference type="SUPFAM" id="SSF102405">
    <property type="entry name" value="MCP/YpsA-like"/>
    <property type="match status" value="1"/>
</dbReference>
<proteinExistence type="inferred from homology"/>
<dbReference type="EMBL" id="AZEU01000313">
    <property type="protein sequence ID" value="KRL37841.1"/>
    <property type="molecule type" value="Genomic_DNA"/>
</dbReference>
<dbReference type="InterPro" id="IPR005269">
    <property type="entry name" value="LOG"/>
</dbReference>
<dbReference type="Proteomes" id="UP000051790">
    <property type="component" value="Unassembled WGS sequence"/>
</dbReference>
<dbReference type="PATRIC" id="fig|1423769.4.peg.3019"/>
<dbReference type="OrthoDB" id="9801098at2"/>
<dbReference type="Pfam" id="PF03641">
    <property type="entry name" value="Lysine_decarbox"/>
    <property type="match status" value="1"/>
</dbReference>